<comment type="caution">
    <text evidence="2">The sequence shown here is derived from an EMBL/GenBank/DDBJ whole genome shotgun (WGS) entry which is preliminary data.</text>
</comment>
<evidence type="ECO:0000313" key="3">
    <source>
        <dbReference type="Proteomes" id="UP001370490"/>
    </source>
</evidence>
<dbReference type="Pfam" id="PF07727">
    <property type="entry name" value="RVT_2"/>
    <property type="match status" value="1"/>
</dbReference>
<dbReference type="EMBL" id="JBAMMX010000013">
    <property type="protein sequence ID" value="KAK6928877.1"/>
    <property type="molecule type" value="Genomic_DNA"/>
</dbReference>
<keyword evidence="2" id="KW-0695">RNA-directed DNA polymerase</keyword>
<accession>A0AAN8Z8N5</accession>
<reference evidence="2 3" key="1">
    <citation type="submission" date="2023-12" db="EMBL/GenBank/DDBJ databases">
        <title>A high-quality genome assembly for Dillenia turbinata (Dilleniales).</title>
        <authorList>
            <person name="Chanderbali A."/>
        </authorList>
    </citation>
    <scope>NUCLEOTIDE SEQUENCE [LARGE SCALE GENOMIC DNA]</scope>
    <source>
        <strain evidence="2">LSX21</strain>
        <tissue evidence="2">Leaf</tissue>
    </source>
</reference>
<keyword evidence="2" id="KW-0548">Nucleotidyltransferase</keyword>
<dbReference type="AlphaFoldDB" id="A0AAN8Z8N5"/>
<dbReference type="InterPro" id="IPR013103">
    <property type="entry name" value="RVT_2"/>
</dbReference>
<sequence>MEKSRCIPSVVTFNREIVKEDQRFKNIFQIEHTTLYYILSKTVVPTITDNGTYQNDDNDSKLEMCANPSKGDELHVYTRKRYLQDKEGLSLKQNQESNSREKLNLNQVILIASVDDIILTGDDIDEMDRLKKCLASQLEIRVLGSLRYFLKMEVPQTKRGIMAFQRKYVLDLPEETSVSGCRPVETLIDPTQNLGDDKKGRNKLSLIQSRILMSNCKGKERRMERALLWEKRARSNPCGQKFEAYGKMYISKIQSTLSRNFVIESQEYLSNYFLKLSTVSSSEYSSITTDNFQYSLHQYDFPDFVGENFEWLNDHFVVLADQIAAVASE</sequence>
<evidence type="ECO:0000313" key="2">
    <source>
        <dbReference type="EMBL" id="KAK6928877.1"/>
    </source>
</evidence>
<protein>
    <submittedName>
        <fullName evidence="2">Reverse transcriptase, RNA-dependent DNA polymerase</fullName>
    </submittedName>
</protein>
<proteinExistence type="predicted"/>
<keyword evidence="2" id="KW-0808">Transferase</keyword>
<dbReference type="GO" id="GO:0003964">
    <property type="term" value="F:RNA-directed DNA polymerase activity"/>
    <property type="evidence" value="ECO:0007669"/>
    <property type="project" value="UniProtKB-KW"/>
</dbReference>
<organism evidence="2 3">
    <name type="scientific">Dillenia turbinata</name>
    <dbReference type="NCBI Taxonomy" id="194707"/>
    <lineage>
        <taxon>Eukaryota</taxon>
        <taxon>Viridiplantae</taxon>
        <taxon>Streptophyta</taxon>
        <taxon>Embryophyta</taxon>
        <taxon>Tracheophyta</taxon>
        <taxon>Spermatophyta</taxon>
        <taxon>Magnoliopsida</taxon>
        <taxon>eudicotyledons</taxon>
        <taxon>Gunneridae</taxon>
        <taxon>Pentapetalae</taxon>
        <taxon>Dilleniales</taxon>
        <taxon>Dilleniaceae</taxon>
        <taxon>Dillenia</taxon>
    </lineage>
</organism>
<evidence type="ECO:0000259" key="1">
    <source>
        <dbReference type="Pfam" id="PF07727"/>
    </source>
</evidence>
<dbReference type="Proteomes" id="UP001370490">
    <property type="component" value="Unassembled WGS sequence"/>
</dbReference>
<gene>
    <name evidence="2" type="ORF">RJ641_005082</name>
</gene>
<keyword evidence="3" id="KW-1185">Reference proteome</keyword>
<name>A0AAN8Z8N5_9MAGN</name>
<feature type="domain" description="Reverse transcriptase Ty1/copia-type" evidence="1">
    <location>
        <begin position="106"/>
        <end position="186"/>
    </location>
</feature>